<protein>
    <recommendedName>
        <fullName evidence="2">Cupin-like domain-containing protein</fullName>
    </recommendedName>
</protein>
<name>A0A061QVF6_9CHLO</name>
<accession>A0A061QVF6</accession>
<dbReference type="AlphaFoldDB" id="A0A061QVF6"/>
<gene>
    <name evidence="1" type="ORF">TSPGSL018_20044</name>
</gene>
<feature type="non-terminal residue" evidence="1">
    <location>
        <position position="68"/>
    </location>
</feature>
<evidence type="ECO:0000313" key="1">
    <source>
        <dbReference type="EMBL" id="JAC63673.1"/>
    </source>
</evidence>
<evidence type="ECO:0008006" key="2">
    <source>
        <dbReference type="Google" id="ProtNLM"/>
    </source>
</evidence>
<dbReference type="Gene3D" id="2.60.120.650">
    <property type="entry name" value="Cupin"/>
    <property type="match status" value="1"/>
</dbReference>
<sequence length="68" mass="7668">MSGLPFCEVDRLPNDATSEFFFENYYKKARPCVIPAVARGWPASEKWDMATVQGIVSSHVDMETVELV</sequence>
<reference evidence="1" key="1">
    <citation type="submission" date="2014-05" db="EMBL/GenBank/DDBJ databases">
        <title>The transcriptome of the halophilic microalga Tetraselmis sp. GSL018 isolated from the Great Salt Lake, Utah.</title>
        <authorList>
            <person name="Jinkerson R.E."/>
            <person name="D'Adamo S."/>
            <person name="Posewitz M.C."/>
        </authorList>
    </citation>
    <scope>NUCLEOTIDE SEQUENCE</scope>
    <source>
        <strain evidence="1">GSL018</strain>
    </source>
</reference>
<dbReference type="SUPFAM" id="SSF51197">
    <property type="entry name" value="Clavaminate synthase-like"/>
    <property type="match status" value="1"/>
</dbReference>
<proteinExistence type="predicted"/>
<organism evidence="1">
    <name type="scientific">Tetraselmis sp. GSL018</name>
    <dbReference type="NCBI Taxonomy" id="582737"/>
    <lineage>
        <taxon>Eukaryota</taxon>
        <taxon>Viridiplantae</taxon>
        <taxon>Chlorophyta</taxon>
        <taxon>core chlorophytes</taxon>
        <taxon>Chlorodendrophyceae</taxon>
        <taxon>Chlorodendrales</taxon>
        <taxon>Chlorodendraceae</taxon>
        <taxon>Tetraselmis</taxon>
    </lineage>
</organism>
<dbReference type="EMBL" id="GBEZ01023197">
    <property type="protein sequence ID" value="JAC63673.1"/>
    <property type="molecule type" value="Transcribed_RNA"/>
</dbReference>